<proteinExistence type="predicted"/>
<name>A0A5C4JH26_9ACTN</name>
<comment type="caution">
    <text evidence="1">The sequence shown here is derived from an EMBL/GenBank/DDBJ whole genome shotgun (WGS) entry which is preliminary data.</text>
</comment>
<organism evidence="1 2">
    <name type="scientific">Actinomadura soli</name>
    <dbReference type="NCBI Taxonomy" id="2508997"/>
    <lineage>
        <taxon>Bacteria</taxon>
        <taxon>Bacillati</taxon>
        <taxon>Actinomycetota</taxon>
        <taxon>Actinomycetes</taxon>
        <taxon>Streptosporangiales</taxon>
        <taxon>Thermomonosporaceae</taxon>
        <taxon>Actinomadura</taxon>
    </lineage>
</organism>
<accession>A0A5C4JH26</accession>
<reference evidence="1 2" key="1">
    <citation type="submission" date="2019-05" db="EMBL/GenBank/DDBJ databases">
        <title>Draft genome sequence of Actinomadura sp. 14C53.</title>
        <authorList>
            <person name="Saricaoglu S."/>
            <person name="Isik K."/>
        </authorList>
    </citation>
    <scope>NUCLEOTIDE SEQUENCE [LARGE SCALE GENOMIC DNA]</scope>
    <source>
        <strain evidence="1 2">14C53</strain>
    </source>
</reference>
<dbReference type="EMBL" id="VCKW01000031">
    <property type="protein sequence ID" value="TMR04305.1"/>
    <property type="molecule type" value="Genomic_DNA"/>
</dbReference>
<dbReference type="OrthoDB" id="4762448at2"/>
<dbReference type="Proteomes" id="UP000309174">
    <property type="component" value="Unassembled WGS sequence"/>
</dbReference>
<gene>
    <name evidence="1" type="ORF">ETD83_08540</name>
</gene>
<evidence type="ECO:0000313" key="1">
    <source>
        <dbReference type="EMBL" id="TMR04305.1"/>
    </source>
</evidence>
<evidence type="ECO:0000313" key="2">
    <source>
        <dbReference type="Proteomes" id="UP000309174"/>
    </source>
</evidence>
<keyword evidence="2" id="KW-1185">Reference proteome</keyword>
<dbReference type="AlphaFoldDB" id="A0A5C4JH26"/>
<sequence>MQPDTTRAYSEAIKGVEAIAIPAALPKDKTATLGIAQSSEGHRGTVDGFHRRPGRPAGFTTAVIAMIDLLWSGQRDRHAGPEMKVVSPESARRAVHTAATLVQWFTNGHVHKKSDLWASWSGGRVRRRHRAGRRSRIVLRTRSRLDRRAPH</sequence>
<dbReference type="RefSeq" id="WP_138644524.1">
    <property type="nucleotide sequence ID" value="NZ_VCKW01000031.1"/>
</dbReference>
<protein>
    <submittedName>
        <fullName evidence="1">Uncharacterized protein</fullName>
    </submittedName>
</protein>